<organism evidence="3">
    <name type="scientific">Caenorhabditis brenneri</name>
    <name type="common">Nematode worm</name>
    <dbReference type="NCBI Taxonomy" id="135651"/>
    <lineage>
        <taxon>Eukaryota</taxon>
        <taxon>Metazoa</taxon>
        <taxon>Ecdysozoa</taxon>
        <taxon>Nematoda</taxon>
        <taxon>Chromadorea</taxon>
        <taxon>Rhabditida</taxon>
        <taxon>Rhabditina</taxon>
        <taxon>Rhabditomorpha</taxon>
        <taxon>Rhabditoidea</taxon>
        <taxon>Rhabditidae</taxon>
        <taxon>Peloderinae</taxon>
        <taxon>Caenorhabditis</taxon>
    </lineage>
</organism>
<keyword evidence="1" id="KW-0472">Membrane</keyword>
<dbReference type="InParanoid" id="G0MWV8"/>
<dbReference type="AlphaFoldDB" id="G0MWV8"/>
<keyword evidence="1" id="KW-0812">Transmembrane</keyword>
<proteinExistence type="predicted"/>
<feature type="transmembrane region" description="Helical" evidence="1">
    <location>
        <begin position="133"/>
        <end position="154"/>
    </location>
</feature>
<feature type="transmembrane region" description="Helical" evidence="1">
    <location>
        <begin position="49"/>
        <end position="68"/>
    </location>
</feature>
<feature type="transmembrane region" description="Helical" evidence="1">
    <location>
        <begin position="12"/>
        <end position="37"/>
    </location>
</feature>
<keyword evidence="3" id="KW-1185">Reference proteome</keyword>
<reference evidence="3" key="1">
    <citation type="submission" date="2011-07" db="EMBL/GenBank/DDBJ databases">
        <authorList>
            <consortium name="Caenorhabditis brenneri Sequencing and Analysis Consortium"/>
            <person name="Wilson R.K."/>
        </authorList>
    </citation>
    <scope>NUCLEOTIDE SEQUENCE [LARGE SCALE GENOMIC DNA]</scope>
    <source>
        <strain evidence="3">PB2801</strain>
    </source>
</reference>
<dbReference type="HOGENOM" id="CLU_1215708_0_0_1"/>
<sequence length="228" mass="26607">MLKLQNEVAGRNLVFLIPLCFLYLFLLLVSNVFNGFYLMKFIMSDRFEYSTMSLAIWAMILFVVKLLLEDRLILLVGLGGIIVYAVKMVWSFVMYGRDSLMFNYDLFVSILSTLFFYFAFIRKKMIKLHRNTFYSFFESMQFGLLVLLIFFPIILNGPPEKLDDFAIDCVFYGYFYLGYSFLVADFFMIIGGGLAVPVEPLFVPESRNELMEVMELSPVALMTRQRDN</sequence>
<gene>
    <name evidence="2" type="ORF">CAEBREN_12720</name>
</gene>
<evidence type="ECO:0000256" key="1">
    <source>
        <dbReference type="SAM" id="Phobius"/>
    </source>
</evidence>
<dbReference type="Proteomes" id="UP000008068">
    <property type="component" value="Unassembled WGS sequence"/>
</dbReference>
<feature type="transmembrane region" description="Helical" evidence="1">
    <location>
        <begin position="75"/>
        <end position="95"/>
    </location>
</feature>
<accession>G0MWV8</accession>
<feature type="transmembrane region" description="Helical" evidence="1">
    <location>
        <begin position="174"/>
        <end position="198"/>
    </location>
</feature>
<evidence type="ECO:0000313" key="2">
    <source>
        <dbReference type="EMBL" id="EGT46277.1"/>
    </source>
</evidence>
<protein>
    <submittedName>
        <fullName evidence="2">Uncharacterized protein</fullName>
    </submittedName>
</protein>
<name>G0MWV8_CAEBE</name>
<dbReference type="EMBL" id="GL379817">
    <property type="protein sequence ID" value="EGT46277.1"/>
    <property type="molecule type" value="Genomic_DNA"/>
</dbReference>
<evidence type="ECO:0000313" key="3">
    <source>
        <dbReference type="Proteomes" id="UP000008068"/>
    </source>
</evidence>
<feature type="transmembrane region" description="Helical" evidence="1">
    <location>
        <begin position="101"/>
        <end position="121"/>
    </location>
</feature>
<keyword evidence="1" id="KW-1133">Transmembrane helix</keyword>